<keyword evidence="2" id="KW-1185">Reference proteome</keyword>
<evidence type="ECO:0000313" key="2">
    <source>
        <dbReference type="Proteomes" id="UP000249340"/>
    </source>
</evidence>
<proteinExistence type="predicted"/>
<dbReference type="EMBL" id="CP031264">
    <property type="protein sequence ID" value="AXI77177.1"/>
    <property type="molecule type" value="Genomic_DNA"/>
</dbReference>
<organism evidence="1 2">
    <name type="scientific">Peterkaempfera bronchialis</name>
    <dbReference type="NCBI Taxonomy" id="2126346"/>
    <lineage>
        <taxon>Bacteria</taxon>
        <taxon>Bacillati</taxon>
        <taxon>Actinomycetota</taxon>
        <taxon>Actinomycetes</taxon>
        <taxon>Kitasatosporales</taxon>
        <taxon>Streptomycetaceae</taxon>
        <taxon>Peterkaempfera</taxon>
    </lineage>
</organism>
<gene>
    <name evidence="1" type="ORF">C7M71_006720</name>
</gene>
<dbReference type="Proteomes" id="UP000249340">
    <property type="component" value="Chromosome"/>
</dbReference>
<dbReference type="OrthoDB" id="4328060at2"/>
<sequence length="85" mass="8731">MQVGTVVPGTVGLNGFVNGGLRSVGGALRRAESVLFAGGQQVARRNAWDAVCENRRHAADRAETATVLGALAARTDAVEGVSALR</sequence>
<accession>A0A345STX2</accession>
<dbReference type="AlphaFoldDB" id="A0A345STX2"/>
<name>A0A345STX2_9ACTN</name>
<protein>
    <submittedName>
        <fullName evidence="1">Uncharacterized protein</fullName>
    </submittedName>
</protein>
<evidence type="ECO:0000313" key="1">
    <source>
        <dbReference type="EMBL" id="AXI77177.1"/>
    </source>
</evidence>
<reference evidence="2" key="1">
    <citation type="submission" date="2018-07" db="EMBL/GenBank/DDBJ databases">
        <title>Streptacidiphilus bronchialis DSM 106435 chromosome.</title>
        <authorList>
            <person name="Batra D."/>
            <person name="Gulvik C.A."/>
        </authorList>
    </citation>
    <scope>NUCLEOTIDE SEQUENCE [LARGE SCALE GENOMIC DNA]</scope>
    <source>
        <strain evidence="2">DSM 106435</strain>
    </source>
</reference>
<dbReference type="RefSeq" id="WP_111489197.1">
    <property type="nucleotide sequence ID" value="NZ_CP031264.1"/>
</dbReference>
<dbReference type="KEGG" id="stri:C7M71_006720"/>